<feature type="domain" description="Response regulatory" evidence="6">
    <location>
        <begin position="668"/>
        <end position="783"/>
    </location>
</feature>
<dbReference type="Gene3D" id="3.30.565.10">
    <property type="entry name" value="Histidine kinase-like ATPase, C-terminal domain"/>
    <property type="match status" value="1"/>
</dbReference>
<evidence type="ECO:0000256" key="4">
    <source>
        <dbReference type="PROSITE-ProRule" id="PRU00169"/>
    </source>
</evidence>
<feature type="domain" description="PAC" evidence="7">
    <location>
        <begin position="360"/>
        <end position="415"/>
    </location>
</feature>
<dbReference type="InterPro" id="IPR003661">
    <property type="entry name" value="HisK_dim/P_dom"/>
</dbReference>
<protein>
    <recommendedName>
        <fullName evidence="2">histidine kinase</fullName>
        <ecNumber evidence="2">2.7.13.3</ecNumber>
    </recommendedName>
</protein>
<dbReference type="InterPro" id="IPR004358">
    <property type="entry name" value="Sig_transdc_His_kin-like_C"/>
</dbReference>
<dbReference type="SUPFAM" id="SSF47384">
    <property type="entry name" value="Homodimeric domain of signal transducing histidine kinase"/>
    <property type="match status" value="1"/>
</dbReference>
<evidence type="ECO:0000256" key="3">
    <source>
        <dbReference type="ARBA" id="ARBA00022553"/>
    </source>
</evidence>
<evidence type="ECO:0000256" key="2">
    <source>
        <dbReference type="ARBA" id="ARBA00012438"/>
    </source>
</evidence>
<dbReference type="InterPro" id="IPR000700">
    <property type="entry name" value="PAS-assoc_C"/>
</dbReference>
<dbReference type="PROSITE" id="PS50113">
    <property type="entry name" value="PAC"/>
    <property type="match status" value="1"/>
</dbReference>
<dbReference type="EC" id="2.7.13.3" evidence="2"/>
<dbReference type="InterPro" id="IPR003594">
    <property type="entry name" value="HATPase_dom"/>
</dbReference>
<dbReference type="Gene3D" id="3.40.50.2300">
    <property type="match status" value="1"/>
</dbReference>
<dbReference type="Pfam" id="PF00512">
    <property type="entry name" value="HisKA"/>
    <property type="match status" value="1"/>
</dbReference>
<dbReference type="SUPFAM" id="SSF55874">
    <property type="entry name" value="ATPase domain of HSP90 chaperone/DNA topoisomerase II/histidine kinase"/>
    <property type="match status" value="1"/>
</dbReference>
<evidence type="ECO:0000313" key="9">
    <source>
        <dbReference type="Proteomes" id="UP001501337"/>
    </source>
</evidence>
<evidence type="ECO:0000259" key="6">
    <source>
        <dbReference type="PROSITE" id="PS50110"/>
    </source>
</evidence>
<dbReference type="InterPro" id="IPR013656">
    <property type="entry name" value="PAS_4"/>
</dbReference>
<gene>
    <name evidence="8" type="ORF">GCM10022278_15990</name>
</gene>
<dbReference type="CDD" id="cd00082">
    <property type="entry name" value="HisKA"/>
    <property type="match status" value="1"/>
</dbReference>
<accession>A0ABP7P246</accession>
<dbReference type="SUPFAM" id="SSF52172">
    <property type="entry name" value="CheY-like"/>
    <property type="match status" value="1"/>
</dbReference>
<dbReference type="RefSeq" id="WP_344805081.1">
    <property type="nucleotide sequence ID" value="NZ_BAABBO010000007.1"/>
</dbReference>
<evidence type="ECO:0000256" key="1">
    <source>
        <dbReference type="ARBA" id="ARBA00000085"/>
    </source>
</evidence>
<dbReference type="Pfam" id="PF02518">
    <property type="entry name" value="HATPase_c"/>
    <property type="match status" value="1"/>
</dbReference>
<dbReference type="Pfam" id="PF00072">
    <property type="entry name" value="Response_reg"/>
    <property type="match status" value="1"/>
</dbReference>
<keyword evidence="9" id="KW-1185">Reference proteome</keyword>
<feature type="modified residue" description="4-aspartylphosphate" evidence="4">
    <location>
        <position position="717"/>
    </location>
</feature>
<dbReference type="InterPro" id="IPR035965">
    <property type="entry name" value="PAS-like_dom_sf"/>
</dbReference>
<dbReference type="PANTHER" id="PTHR43547:SF2">
    <property type="entry name" value="HYBRID SIGNAL TRANSDUCTION HISTIDINE KINASE C"/>
    <property type="match status" value="1"/>
</dbReference>
<dbReference type="InterPro" id="IPR001789">
    <property type="entry name" value="Sig_transdc_resp-reg_receiver"/>
</dbReference>
<dbReference type="PROSITE" id="PS50110">
    <property type="entry name" value="RESPONSE_REGULATORY"/>
    <property type="match status" value="1"/>
</dbReference>
<dbReference type="Proteomes" id="UP001501337">
    <property type="component" value="Unassembled WGS sequence"/>
</dbReference>
<comment type="caution">
    <text evidence="8">The sequence shown here is derived from an EMBL/GenBank/DDBJ whole genome shotgun (WGS) entry which is preliminary data.</text>
</comment>
<evidence type="ECO:0000259" key="5">
    <source>
        <dbReference type="PROSITE" id="PS50109"/>
    </source>
</evidence>
<comment type="catalytic activity">
    <reaction evidence="1">
        <text>ATP + protein L-histidine = ADP + protein N-phospho-L-histidine.</text>
        <dbReference type="EC" id="2.7.13.3"/>
    </reaction>
</comment>
<evidence type="ECO:0000313" key="8">
    <source>
        <dbReference type="EMBL" id="GAA3958374.1"/>
    </source>
</evidence>
<dbReference type="EMBL" id="BAABBO010000007">
    <property type="protein sequence ID" value="GAA3958374.1"/>
    <property type="molecule type" value="Genomic_DNA"/>
</dbReference>
<dbReference type="PANTHER" id="PTHR43547">
    <property type="entry name" value="TWO-COMPONENT HISTIDINE KINASE"/>
    <property type="match status" value="1"/>
</dbReference>
<feature type="domain" description="Histidine kinase" evidence="5">
    <location>
        <begin position="433"/>
        <end position="646"/>
    </location>
</feature>
<dbReference type="InterPro" id="IPR036890">
    <property type="entry name" value="HATPase_C_sf"/>
</dbReference>
<dbReference type="NCBIfam" id="TIGR00229">
    <property type="entry name" value="sensory_box"/>
    <property type="match status" value="1"/>
</dbReference>
<name>A0ABP7P246_9GAMM</name>
<dbReference type="InterPro" id="IPR036097">
    <property type="entry name" value="HisK_dim/P_sf"/>
</dbReference>
<dbReference type="CDD" id="cd17580">
    <property type="entry name" value="REC_2_DhkD-like"/>
    <property type="match status" value="1"/>
</dbReference>
<dbReference type="SUPFAM" id="SSF55785">
    <property type="entry name" value="PYP-like sensor domain (PAS domain)"/>
    <property type="match status" value="1"/>
</dbReference>
<dbReference type="Pfam" id="PF08448">
    <property type="entry name" value="PAS_4"/>
    <property type="match status" value="1"/>
</dbReference>
<dbReference type="InterPro" id="IPR000014">
    <property type="entry name" value="PAS"/>
</dbReference>
<dbReference type="SMART" id="SM00388">
    <property type="entry name" value="HisKA"/>
    <property type="match status" value="1"/>
</dbReference>
<sequence length="783" mass="86922">MPSSRSRIADASAVSHVYIPRFVGSGTVMRDLVAAFDWSSTSLGPLSRWSASLKTAAAIVLNSRQPMFLWWGPELIQIYNDACLPSFGDDKHSAALGQSGTRCWAENWSVFRPEIESVMSSGAASLFENRLIPVRRNGQLEDVFWTYTCTPVFDEHDAVAGVLVLCNETSQRMFEERRQQDLNSLAEGLAACNTEVDIMEAVHSDHTPSSSDIRFVAFDDGEHPQDGLPLISLRTRELGLHYDLTLTFGLNPQIPFDEHYRRFLEKCSVIIGSAMIEAVNRRAHELAAADHDLLLLNTPVGTAVLVGDDLTFQLANRAYCDIVGRQDIVGRAFDDVFPELIGSPVRTAFCKVYETGKAEISSEMPVRLNLDGRIQDRFYTYNLAPLRRSIGRIYGVMVIVVDITEQVLARQETERLNEELQLAARSKDEFLAMLGHELRNPLTPIVTALELMKLKYPAIVQEQVVIQRQVEHMVRLVDDLLDISKITRGKVELRPETVDLREMLLKAVDMAADLFERKHQHLSFDVPSIHWHGDSARMAQVVANLLTNAARYTHEGGRVALSASSTDSELVITVTDNGAGISEALLPEIFELFVQGRRSTDRAEGGLGIGLALVKNLVQLHRGEVHADSAGEGKGSTFTVRLPLEPPAHVEKVPAAANAVPSSTRLQHILVVDDNRDAVDVFADLLGMHGHQVTVAYDPVEALDIFSRQTFDVAILDIALPRMDGYDLAIHIRQLDVNERCTLIALSGYGQTQDKQRSRMAGFIEHLVKPVDSRSLLDLLDTL</sequence>
<dbReference type="SMART" id="SM00387">
    <property type="entry name" value="HATPase_c"/>
    <property type="match status" value="1"/>
</dbReference>
<keyword evidence="3 4" id="KW-0597">Phosphoprotein</keyword>
<evidence type="ECO:0000259" key="7">
    <source>
        <dbReference type="PROSITE" id="PS50113"/>
    </source>
</evidence>
<dbReference type="InterPro" id="IPR011006">
    <property type="entry name" value="CheY-like_superfamily"/>
</dbReference>
<dbReference type="CDD" id="cd00075">
    <property type="entry name" value="HATPase"/>
    <property type="match status" value="1"/>
</dbReference>
<dbReference type="Gene3D" id="1.10.287.130">
    <property type="match status" value="1"/>
</dbReference>
<dbReference type="InterPro" id="IPR005467">
    <property type="entry name" value="His_kinase_dom"/>
</dbReference>
<reference evidence="9" key="1">
    <citation type="journal article" date="2019" name="Int. J. Syst. Evol. Microbiol.">
        <title>The Global Catalogue of Microorganisms (GCM) 10K type strain sequencing project: providing services to taxonomists for standard genome sequencing and annotation.</title>
        <authorList>
            <consortium name="The Broad Institute Genomics Platform"/>
            <consortium name="The Broad Institute Genome Sequencing Center for Infectious Disease"/>
            <person name="Wu L."/>
            <person name="Ma J."/>
        </authorList>
    </citation>
    <scope>NUCLEOTIDE SEQUENCE [LARGE SCALE GENOMIC DNA]</scope>
    <source>
        <strain evidence="9">JCM 17555</strain>
    </source>
</reference>
<organism evidence="8 9">
    <name type="scientific">Allohahella marinimesophila</name>
    <dbReference type="NCBI Taxonomy" id="1054972"/>
    <lineage>
        <taxon>Bacteria</taxon>
        <taxon>Pseudomonadati</taxon>
        <taxon>Pseudomonadota</taxon>
        <taxon>Gammaproteobacteria</taxon>
        <taxon>Oceanospirillales</taxon>
        <taxon>Hahellaceae</taxon>
        <taxon>Allohahella</taxon>
    </lineage>
</organism>
<proteinExistence type="predicted"/>
<dbReference type="Gene3D" id="3.30.450.20">
    <property type="entry name" value="PAS domain"/>
    <property type="match status" value="2"/>
</dbReference>
<dbReference type="PROSITE" id="PS50109">
    <property type="entry name" value="HIS_KIN"/>
    <property type="match status" value="1"/>
</dbReference>
<dbReference type="SMART" id="SM00448">
    <property type="entry name" value="REC"/>
    <property type="match status" value="1"/>
</dbReference>
<dbReference type="PRINTS" id="PR00344">
    <property type="entry name" value="BCTRLSENSOR"/>
</dbReference>